<evidence type="ECO:0000313" key="3">
    <source>
        <dbReference type="Proteomes" id="UP001168528"/>
    </source>
</evidence>
<evidence type="ECO:0000259" key="1">
    <source>
        <dbReference type="Pfam" id="PF08241"/>
    </source>
</evidence>
<name>A0ABT8R1F4_9BACT</name>
<comment type="caution">
    <text evidence="2">The sequence shown here is derived from an EMBL/GenBank/DDBJ whole genome shotgun (WGS) entry which is preliminary data.</text>
</comment>
<dbReference type="SUPFAM" id="SSF158997">
    <property type="entry name" value="Trm112p-like"/>
    <property type="match status" value="1"/>
</dbReference>
<keyword evidence="2" id="KW-0808">Transferase</keyword>
<keyword evidence="3" id="KW-1185">Reference proteome</keyword>
<dbReference type="InterPro" id="IPR013216">
    <property type="entry name" value="Methyltransf_11"/>
</dbReference>
<feature type="domain" description="Methyltransferase type 11" evidence="1">
    <location>
        <begin position="158"/>
        <end position="206"/>
    </location>
</feature>
<organism evidence="2 3">
    <name type="scientific">Rhodocytophaga aerolata</name>
    <dbReference type="NCBI Taxonomy" id="455078"/>
    <lineage>
        <taxon>Bacteria</taxon>
        <taxon>Pseudomonadati</taxon>
        <taxon>Bacteroidota</taxon>
        <taxon>Cytophagia</taxon>
        <taxon>Cytophagales</taxon>
        <taxon>Rhodocytophagaceae</taxon>
        <taxon>Rhodocytophaga</taxon>
    </lineage>
</organism>
<dbReference type="CDD" id="cd02440">
    <property type="entry name" value="AdoMet_MTases"/>
    <property type="match status" value="1"/>
</dbReference>
<dbReference type="GO" id="GO:0008168">
    <property type="term" value="F:methyltransferase activity"/>
    <property type="evidence" value="ECO:0007669"/>
    <property type="project" value="UniProtKB-KW"/>
</dbReference>
<dbReference type="Gene3D" id="3.40.50.150">
    <property type="entry name" value="Vaccinia Virus protein VP39"/>
    <property type="match status" value="1"/>
</dbReference>
<protein>
    <submittedName>
        <fullName evidence="2">Methyltransferase domain-containing protein</fullName>
    </submittedName>
</protein>
<evidence type="ECO:0000313" key="2">
    <source>
        <dbReference type="EMBL" id="MDO1445148.1"/>
    </source>
</evidence>
<dbReference type="SUPFAM" id="SSF53335">
    <property type="entry name" value="S-adenosyl-L-methionine-dependent methyltransferases"/>
    <property type="match status" value="1"/>
</dbReference>
<dbReference type="EMBL" id="JAUKPO010000001">
    <property type="protein sequence ID" value="MDO1445148.1"/>
    <property type="molecule type" value="Genomic_DNA"/>
</dbReference>
<dbReference type="Proteomes" id="UP001168528">
    <property type="component" value="Unassembled WGS sequence"/>
</dbReference>
<accession>A0ABT8R1F4</accession>
<dbReference type="Pfam" id="PF08241">
    <property type="entry name" value="Methyltransf_11"/>
    <property type="match status" value="1"/>
</dbReference>
<proteinExistence type="predicted"/>
<dbReference type="Gene3D" id="2.20.25.10">
    <property type="match status" value="1"/>
</dbReference>
<dbReference type="GO" id="GO:0032259">
    <property type="term" value="P:methylation"/>
    <property type="evidence" value="ECO:0007669"/>
    <property type="project" value="UniProtKB-KW"/>
</dbReference>
<dbReference type="InterPro" id="IPR029063">
    <property type="entry name" value="SAM-dependent_MTases_sf"/>
</dbReference>
<reference evidence="2" key="1">
    <citation type="submission" date="2023-07" db="EMBL/GenBank/DDBJ databases">
        <title>The genome sequence of Rhodocytophaga aerolata KACC 12507.</title>
        <authorList>
            <person name="Zhang X."/>
        </authorList>
    </citation>
    <scope>NUCLEOTIDE SEQUENCE</scope>
    <source>
        <strain evidence="2">KACC 12507</strain>
    </source>
</reference>
<dbReference type="RefSeq" id="WP_302035942.1">
    <property type="nucleotide sequence ID" value="NZ_JAUKPO010000001.1"/>
</dbReference>
<sequence>MSKLIQKKSAAVYDNLICVKCNTQITEEASVFDQEYFSCTTCNSKYPVINNIPIILDERRSIFKNKDFLEQKNLFFDISKRGKLKTFISHLIPSNSSNWYARKNYQYLTDSLLQMGIKKPKILIVGGSIAGNGMKEFLANPALNIVESDVSFGERTQIIFDCHAIPYQNETFDCIVAQAVLEHVINPQQCVKEIFRVLKPNGFIYIETPFMQQVHGGAYDFTRYTHSGHRYLLRNFDELKSGATAGPGTVMLWSYEYLFKSLFGFSEPIRLFLKAFTRLTGFWLKYIDLLCRWNPHSKDAASGFYFIGKKSTKTISDEELIQYYHNNLY</sequence>
<keyword evidence="2" id="KW-0489">Methyltransferase</keyword>
<gene>
    <name evidence="2" type="ORF">Q0590_02745</name>
</gene>